<keyword evidence="2" id="KW-0560">Oxidoreductase</keyword>
<protein>
    <submittedName>
        <fullName evidence="4">SDR family NAD(P)-dependent oxidoreductase</fullName>
    </submittedName>
</protein>
<dbReference type="PROSITE" id="PS00061">
    <property type="entry name" value="ADH_SHORT"/>
    <property type="match status" value="1"/>
</dbReference>
<dbReference type="Proteomes" id="UP001500839">
    <property type="component" value="Unassembled WGS sequence"/>
</dbReference>
<proteinExistence type="inferred from homology"/>
<sequence length="325" mass="33990">MVSGIDWFPVSTAARTRTHRRAPYGTRPAAIVHTDSVPRPASAAPRSGPAAPRTVPGGFAPGPVLLLGGCSDIGIQVARRIAAATADDARTVVLAARRTHEPERRRVLDAHAEKLRTAGAAAVAVREFDADDLPSHRGFLAAVTGEFGAPGVTVLAFGILGDQARAETDSAHAAAILHTDFVAQVSVLTELTTLLRAAPRRGGRRGGIVVFSSVAGVRVRRANYVYGSAKAGLDGYACGLSDALSGSGVDLLLARPGFVVGAMTAGLMEDGVKPAPMSSTPDQVADAVVDALVRRRRVVWIPGRLRAVFAVARLVPGFVWRRLPR</sequence>
<dbReference type="Gene3D" id="3.40.50.720">
    <property type="entry name" value="NAD(P)-binding Rossmann-like Domain"/>
    <property type="match status" value="1"/>
</dbReference>
<evidence type="ECO:0000256" key="1">
    <source>
        <dbReference type="ARBA" id="ARBA00006484"/>
    </source>
</evidence>
<reference evidence="5" key="1">
    <citation type="journal article" date="2019" name="Int. J. Syst. Evol. Microbiol.">
        <title>The Global Catalogue of Microorganisms (GCM) 10K type strain sequencing project: providing services to taxonomists for standard genome sequencing and annotation.</title>
        <authorList>
            <consortium name="The Broad Institute Genomics Platform"/>
            <consortium name="The Broad Institute Genome Sequencing Center for Infectious Disease"/>
            <person name="Wu L."/>
            <person name="Ma J."/>
        </authorList>
    </citation>
    <scope>NUCLEOTIDE SEQUENCE [LARGE SCALE GENOMIC DNA]</scope>
    <source>
        <strain evidence="5">JCM 18542</strain>
    </source>
</reference>
<dbReference type="PANTHER" id="PTHR43669:SF6">
    <property type="entry name" value="DECAPRENYLPHOSPHORYL-2-KETO-BETA-D-ERYTHRO-PENTOSE REDUCTASE"/>
    <property type="match status" value="1"/>
</dbReference>
<evidence type="ECO:0000256" key="2">
    <source>
        <dbReference type="ARBA" id="ARBA00023002"/>
    </source>
</evidence>
<gene>
    <name evidence="4" type="ORF">GCM10023353_18500</name>
</gene>
<dbReference type="InterPro" id="IPR036291">
    <property type="entry name" value="NAD(P)-bd_dom_sf"/>
</dbReference>
<evidence type="ECO:0000256" key="3">
    <source>
        <dbReference type="SAM" id="MobiDB-lite"/>
    </source>
</evidence>
<comment type="caution">
    <text evidence="4">The sequence shown here is derived from an EMBL/GenBank/DDBJ whole genome shotgun (WGS) entry which is preliminary data.</text>
</comment>
<dbReference type="InterPro" id="IPR020904">
    <property type="entry name" value="Sc_DH/Rdtase_CS"/>
</dbReference>
<keyword evidence="5" id="KW-1185">Reference proteome</keyword>
<feature type="compositionally biased region" description="Low complexity" evidence="3">
    <location>
        <begin position="37"/>
        <end position="53"/>
    </location>
</feature>
<organism evidence="4 5">
    <name type="scientific">Tomitella cavernea</name>
    <dbReference type="NCBI Taxonomy" id="1387982"/>
    <lineage>
        <taxon>Bacteria</taxon>
        <taxon>Bacillati</taxon>
        <taxon>Actinomycetota</taxon>
        <taxon>Actinomycetes</taxon>
        <taxon>Mycobacteriales</taxon>
        <taxon>Tomitella</taxon>
    </lineage>
</organism>
<evidence type="ECO:0000313" key="4">
    <source>
        <dbReference type="EMBL" id="GAA4813772.1"/>
    </source>
</evidence>
<dbReference type="PRINTS" id="PR00081">
    <property type="entry name" value="GDHRDH"/>
</dbReference>
<dbReference type="PANTHER" id="PTHR43669">
    <property type="entry name" value="5-KETO-D-GLUCONATE 5-REDUCTASE"/>
    <property type="match status" value="1"/>
</dbReference>
<accession>A0ABP9CM18</accession>
<dbReference type="InterPro" id="IPR002347">
    <property type="entry name" value="SDR_fam"/>
</dbReference>
<name>A0ABP9CM18_9ACTN</name>
<comment type="similarity">
    <text evidence="1">Belongs to the short-chain dehydrogenases/reductases (SDR) family.</text>
</comment>
<dbReference type="SUPFAM" id="SSF51735">
    <property type="entry name" value="NAD(P)-binding Rossmann-fold domains"/>
    <property type="match status" value="1"/>
</dbReference>
<feature type="region of interest" description="Disordered" evidence="3">
    <location>
        <begin position="35"/>
        <end position="55"/>
    </location>
</feature>
<dbReference type="EMBL" id="BAABKQ010000001">
    <property type="protein sequence ID" value="GAA4813772.1"/>
    <property type="molecule type" value="Genomic_DNA"/>
</dbReference>
<dbReference type="Pfam" id="PF00106">
    <property type="entry name" value="adh_short"/>
    <property type="match status" value="1"/>
</dbReference>
<evidence type="ECO:0000313" key="5">
    <source>
        <dbReference type="Proteomes" id="UP001500839"/>
    </source>
</evidence>